<proteinExistence type="predicted"/>
<name>A0A0J8GUH9_9ALTE</name>
<dbReference type="InterPro" id="IPR050570">
    <property type="entry name" value="Cell_wall_metabolism_enzyme"/>
</dbReference>
<reference evidence="3 4" key="1">
    <citation type="submission" date="2015-04" db="EMBL/GenBank/DDBJ databases">
        <title>Draft Genome Sequence of the Novel Agar-Digesting Marine Bacterium Q1.</title>
        <authorList>
            <person name="Li Y."/>
            <person name="Li D."/>
            <person name="Chen G."/>
            <person name="Du Z."/>
        </authorList>
    </citation>
    <scope>NUCLEOTIDE SEQUENCE [LARGE SCALE GENOMIC DNA]</scope>
    <source>
        <strain evidence="3 4">Q1</strain>
    </source>
</reference>
<comment type="caution">
    <text evidence="3">The sequence shown here is derived from an EMBL/GenBank/DDBJ whole genome shotgun (WGS) entry which is preliminary data.</text>
</comment>
<protein>
    <submittedName>
        <fullName evidence="3">Peptidase</fullName>
    </submittedName>
</protein>
<dbReference type="PANTHER" id="PTHR21666">
    <property type="entry name" value="PEPTIDASE-RELATED"/>
    <property type="match status" value="1"/>
</dbReference>
<dbReference type="PANTHER" id="PTHR21666:SF285">
    <property type="entry name" value="M23 FAMILY METALLOPEPTIDASE"/>
    <property type="match status" value="1"/>
</dbReference>
<evidence type="ECO:0000313" key="4">
    <source>
        <dbReference type="Proteomes" id="UP000037600"/>
    </source>
</evidence>
<dbReference type="Gene3D" id="2.70.70.10">
    <property type="entry name" value="Glucose Permease (Domain IIA)"/>
    <property type="match status" value="1"/>
</dbReference>
<dbReference type="AlphaFoldDB" id="A0A0J8GUH9"/>
<dbReference type="STRING" id="1513271.XM47_03900"/>
<organism evidence="3 4">
    <name type="scientific">Catenovulum maritimum</name>
    <dbReference type="NCBI Taxonomy" id="1513271"/>
    <lineage>
        <taxon>Bacteria</taxon>
        <taxon>Pseudomonadati</taxon>
        <taxon>Pseudomonadota</taxon>
        <taxon>Gammaproteobacteria</taxon>
        <taxon>Alteromonadales</taxon>
        <taxon>Alteromonadaceae</taxon>
        <taxon>Catenovulum</taxon>
    </lineage>
</organism>
<evidence type="ECO:0000313" key="3">
    <source>
        <dbReference type="EMBL" id="KMT66435.1"/>
    </source>
</evidence>
<keyword evidence="4" id="KW-1185">Reference proteome</keyword>
<sequence length="276" mass="30607">MLISILFFLPAAAISAAADTSLIIHQQVLQAGGFIKGQVSHCDEYVLTYKKHQQKARCTEQGEFLLGFGRDDAGLHTVKFNLKPKGQFVFQFNVAGREYKTDKVNGVPSKTVSPPKSVTERISKENEQIWLARNKDSNLHAFLQSFIWPAKGRISGVYGSQRIFNGVPKRPHFGLDIAAKTGTEVYAPADGVIRVAHQDMFYSGGTIILDHGYGISSTFIHLSKLEIEAGQTVKQGDLIGRIGKSGRATGPHLDWRINWFQVRLDPAFWVKPQGNL</sequence>
<evidence type="ECO:0000259" key="2">
    <source>
        <dbReference type="Pfam" id="PF01551"/>
    </source>
</evidence>
<dbReference type="FunFam" id="2.70.70.10:FF:000019">
    <property type="entry name" value="M23 family peptidase"/>
    <property type="match status" value="1"/>
</dbReference>
<feature type="domain" description="M23ase beta-sheet core" evidence="2">
    <location>
        <begin position="171"/>
        <end position="266"/>
    </location>
</feature>
<dbReference type="EMBL" id="LAZL01000004">
    <property type="protein sequence ID" value="KMT66435.1"/>
    <property type="molecule type" value="Genomic_DNA"/>
</dbReference>
<dbReference type="Proteomes" id="UP000037600">
    <property type="component" value="Unassembled WGS sequence"/>
</dbReference>
<dbReference type="InterPro" id="IPR011055">
    <property type="entry name" value="Dup_hybrid_motif"/>
</dbReference>
<dbReference type="CDD" id="cd12797">
    <property type="entry name" value="M23_peptidase"/>
    <property type="match status" value="1"/>
</dbReference>
<dbReference type="Pfam" id="PF01551">
    <property type="entry name" value="Peptidase_M23"/>
    <property type="match status" value="1"/>
</dbReference>
<evidence type="ECO:0000256" key="1">
    <source>
        <dbReference type="SAM" id="SignalP"/>
    </source>
</evidence>
<gene>
    <name evidence="3" type="ORF">XM47_03900</name>
</gene>
<dbReference type="PATRIC" id="fig|1513271.3.peg.807"/>
<keyword evidence="1" id="KW-0732">Signal</keyword>
<dbReference type="InterPro" id="IPR016047">
    <property type="entry name" value="M23ase_b-sheet_dom"/>
</dbReference>
<feature type="signal peptide" evidence="1">
    <location>
        <begin position="1"/>
        <end position="17"/>
    </location>
</feature>
<accession>A0A0J8GUH9</accession>
<dbReference type="SUPFAM" id="SSF51261">
    <property type="entry name" value="Duplicated hybrid motif"/>
    <property type="match status" value="1"/>
</dbReference>
<dbReference type="GO" id="GO:0004222">
    <property type="term" value="F:metalloendopeptidase activity"/>
    <property type="evidence" value="ECO:0007669"/>
    <property type="project" value="TreeGrafter"/>
</dbReference>
<feature type="chain" id="PRO_5005298983" evidence="1">
    <location>
        <begin position="18"/>
        <end position="276"/>
    </location>
</feature>